<proteinExistence type="predicted"/>
<dbReference type="EMBL" id="JAGGJA010000006">
    <property type="protein sequence ID" value="MCW9707266.1"/>
    <property type="molecule type" value="Genomic_DNA"/>
</dbReference>
<reference evidence="1 2" key="1">
    <citation type="submission" date="2021-03" db="EMBL/GenBank/DDBJ databases">
        <title>Aliifodinibius sp. nov., a new bacterium isolated from saline soil.</title>
        <authorList>
            <person name="Galisteo C."/>
            <person name="De La Haba R."/>
            <person name="Sanchez-Porro C."/>
            <person name="Ventosa A."/>
        </authorList>
    </citation>
    <scope>NUCLEOTIDE SEQUENCE [LARGE SCALE GENOMIC DNA]</scope>
    <source>
        <strain evidence="1 2">1BSP15-2V2</strain>
    </source>
</reference>
<dbReference type="GO" id="GO:0016787">
    <property type="term" value="F:hydrolase activity"/>
    <property type="evidence" value="ECO:0007669"/>
    <property type="project" value="UniProtKB-KW"/>
</dbReference>
<gene>
    <name evidence="1" type="ORF">J6I44_10385</name>
</gene>
<keyword evidence="1" id="KW-0378">Hydrolase</keyword>
<organism evidence="1 2">
    <name type="scientific">Fodinibius salsisoli</name>
    <dbReference type="NCBI Taxonomy" id="2820877"/>
    <lineage>
        <taxon>Bacteria</taxon>
        <taxon>Pseudomonadati</taxon>
        <taxon>Balneolota</taxon>
        <taxon>Balneolia</taxon>
        <taxon>Balneolales</taxon>
        <taxon>Balneolaceae</taxon>
        <taxon>Fodinibius</taxon>
    </lineage>
</organism>
<dbReference type="Proteomes" id="UP001207918">
    <property type="component" value="Unassembled WGS sequence"/>
</dbReference>
<dbReference type="SUPFAM" id="SSF56601">
    <property type="entry name" value="beta-lactamase/transpeptidase-like"/>
    <property type="match status" value="1"/>
</dbReference>
<keyword evidence="2" id="KW-1185">Reference proteome</keyword>
<dbReference type="InterPro" id="IPR012338">
    <property type="entry name" value="Beta-lactam/transpept-like"/>
</dbReference>
<dbReference type="PANTHER" id="PTHR43283:SF7">
    <property type="entry name" value="BETA-LACTAMASE-RELATED DOMAIN-CONTAINING PROTEIN"/>
    <property type="match status" value="1"/>
</dbReference>
<accession>A0ABT3PMU9</accession>
<dbReference type="Gene3D" id="3.40.710.10">
    <property type="entry name" value="DD-peptidase/beta-lactamase superfamily"/>
    <property type="match status" value="1"/>
</dbReference>
<name>A0ABT3PMU9_9BACT</name>
<dbReference type="PANTHER" id="PTHR43283">
    <property type="entry name" value="BETA-LACTAMASE-RELATED"/>
    <property type="match status" value="1"/>
</dbReference>
<comment type="caution">
    <text evidence="1">The sequence shown here is derived from an EMBL/GenBank/DDBJ whole genome shotgun (WGS) entry which is preliminary data.</text>
</comment>
<protein>
    <submittedName>
        <fullName evidence="1">Serine hydrolase</fullName>
    </submittedName>
</protein>
<dbReference type="InterPro" id="IPR050789">
    <property type="entry name" value="Diverse_Enzym_Activities"/>
</dbReference>
<evidence type="ECO:0000313" key="1">
    <source>
        <dbReference type="EMBL" id="MCW9707266.1"/>
    </source>
</evidence>
<sequence length="161" mass="18790">MQDYEARWGHYFSQPWRSEHPSYNIWMSARDLARFGLLYLRNGRWKGNQVIPSSWIETSIKPRFKYVIGREIPVHYGLLWWIKGNELEKYDTFLASGTGSQSIIVLPKLDLVFVHRASRDYNQGVYGLDAEKILLQLIDAKTQNASSNPELIPVNWSQESE</sequence>
<evidence type="ECO:0000313" key="2">
    <source>
        <dbReference type="Proteomes" id="UP001207918"/>
    </source>
</evidence>
<dbReference type="RefSeq" id="WP_265766026.1">
    <property type="nucleotide sequence ID" value="NZ_JAGGJA010000006.1"/>
</dbReference>